<evidence type="ECO:0000313" key="2">
    <source>
        <dbReference type="Proteomes" id="UP001064048"/>
    </source>
</evidence>
<protein>
    <submittedName>
        <fullName evidence="1">Uncharacterized protein</fullName>
    </submittedName>
</protein>
<organism evidence="1 2">
    <name type="scientific">Choristoneura fumiferana</name>
    <name type="common">Spruce budworm moth</name>
    <name type="synonym">Archips fumiferana</name>
    <dbReference type="NCBI Taxonomy" id="7141"/>
    <lineage>
        <taxon>Eukaryota</taxon>
        <taxon>Metazoa</taxon>
        <taxon>Ecdysozoa</taxon>
        <taxon>Arthropoda</taxon>
        <taxon>Hexapoda</taxon>
        <taxon>Insecta</taxon>
        <taxon>Pterygota</taxon>
        <taxon>Neoptera</taxon>
        <taxon>Endopterygota</taxon>
        <taxon>Lepidoptera</taxon>
        <taxon>Glossata</taxon>
        <taxon>Ditrysia</taxon>
        <taxon>Tortricoidea</taxon>
        <taxon>Tortricidae</taxon>
        <taxon>Tortricinae</taxon>
        <taxon>Choristoneura</taxon>
    </lineage>
</organism>
<dbReference type="Proteomes" id="UP001064048">
    <property type="component" value="Chromosome 27"/>
</dbReference>
<evidence type="ECO:0000313" key="1">
    <source>
        <dbReference type="EMBL" id="KAI8441377.1"/>
    </source>
</evidence>
<keyword evidence="2" id="KW-1185">Reference proteome</keyword>
<name>A0ACC0KYW2_CHOFU</name>
<proteinExistence type="predicted"/>
<sequence length="461" mass="53892">MVLETNNYAQMYFINNQRGIKRKSRVKAWTSTDPEEMKRFLGILMVMGLVKVHILTTIGRKKNEYIVSIMKRDRFLLLLKFWHFSDPRGTDKLSKINDVYLMMLNRFQTILRPGKTLVIDESMVPWRGRLQFRQYIKNKSHKYGVKLYKLCTPEGYTYNLLIYTGKGENGRELDHGQKTVMRLMKDLLNEGRLVITDNFYNSIGLAEELMQNKTFLCGTLRPNRRGLPKRIISTKLKKGEVVGKMNRKGVRILKWHDKRPVYMISTCRQHNATIVDTGKRRKVTGEHIKKPECVVTYNDNKKGIDYSDQMSSYYTPLQRGLKWFRKVMMELLFGTALVNSWVVFNMQREIKMPKKIFLESVIEGFTKNPHPMARGVVTSIRSKMAAYRRHVVCRASRARAQRGVVTSIRSKMAAYRRHVVCRASARATSLFSGDLFCKRCWAEQNLEIEAERQAEDRKLCT</sequence>
<gene>
    <name evidence="1" type="ORF">MSG28_014993</name>
</gene>
<accession>A0ACC0KYW2</accession>
<reference evidence="1 2" key="1">
    <citation type="journal article" date="2022" name="Genome Biol. Evol.">
        <title>The Spruce Budworm Genome: Reconstructing the Evolutionary History of Antifreeze Proteins.</title>
        <authorList>
            <person name="Beliveau C."/>
            <person name="Gagne P."/>
            <person name="Picq S."/>
            <person name="Vernygora O."/>
            <person name="Keeling C.I."/>
            <person name="Pinkney K."/>
            <person name="Doucet D."/>
            <person name="Wen F."/>
            <person name="Johnston J.S."/>
            <person name="Maaroufi H."/>
            <person name="Boyle B."/>
            <person name="Laroche J."/>
            <person name="Dewar K."/>
            <person name="Juretic N."/>
            <person name="Blackburn G."/>
            <person name="Nisole A."/>
            <person name="Brunet B."/>
            <person name="Brandao M."/>
            <person name="Lumley L."/>
            <person name="Duan J."/>
            <person name="Quan G."/>
            <person name="Lucarotti C.J."/>
            <person name="Roe A.D."/>
            <person name="Sperling F.A.H."/>
            <person name="Levesque R.C."/>
            <person name="Cusson M."/>
        </authorList>
    </citation>
    <scope>NUCLEOTIDE SEQUENCE [LARGE SCALE GENOMIC DNA]</scope>
    <source>
        <strain evidence="1">Glfc:IPQL:Cfum</strain>
    </source>
</reference>
<comment type="caution">
    <text evidence="1">The sequence shown here is derived from an EMBL/GenBank/DDBJ whole genome shotgun (WGS) entry which is preliminary data.</text>
</comment>
<dbReference type="EMBL" id="CM046127">
    <property type="protein sequence ID" value="KAI8441377.1"/>
    <property type="molecule type" value="Genomic_DNA"/>
</dbReference>